<evidence type="ECO:0000313" key="1">
    <source>
        <dbReference type="EMBL" id="MBW0565969.1"/>
    </source>
</evidence>
<comment type="caution">
    <text evidence="1">The sequence shown here is derived from an EMBL/GenBank/DDBJ whole genome shotgun (WGS) entry which is preliminary data.</text>
</comment>
<sequence>MSSLNRHYGSRYSDSVKGFSDKELEELLFGYPFSPSESRGFWDWATKPHSIPASPPALATLSRVPSPLTSSKNIPKAALAFYSFIEGKYNPHLFVTDPLSYFLGEEALNASSKKKRTASENHPTPMVYVPVIFVAK</sequence>
<reference evidence="1" key="1">
    <citation type="submission" date="2021-03" db="EMBL/GenBank/DDBJ databases">
        <title>Draft genome sequence of rust myrtle Austropuccinia psidii MF-1, a brazilian biotype.</title>
        <authorList>
            <person name="Quecine M.C."/>
            <person name="Pachon D.M.R."/>
            <person name="Bonatelli M.L."/>
            <person name="Correr F.H."/>
            <person name="Franceschini L.M."/>
            <person name="Leite T.F."/>
            <person name="Margarido G.R.A."/>
            <person name="Almeida C.A."/>
            <person name="Ferrarezi J.A."/>
            <person name="Labate C.A."/>
        </authorList>
    </citation>
    <scope>NUCLEOTIDE SEQUENCE</scope>
    <source>
        <strain evidence="1">MF-1</strain>
    </source>
</reference>
<name>A0A9Q3PLB7_9BASI</name>
<dbReference type="AlphaFoldDB" id="A0A9Q3PLB7"/>
<proteinExistence type="predicted"/>
<accession>A0A9Q3PLB7</accession>
<dbReference type="EMBL" id="AVOT02078315">
    <property type="protein sequence ID" value="MBW0565969.1"/>
    <property type="molecule type" value="Genomic_DNA"/>
</dbReference>
<evidence type="ECO:0000313" key="2">
    <source>
        <dbReference type="Proteomes" id="UP000765509"/>
    </source>
</evidence>
<gene>
    <name evidence="1" type="ORF">O181_105684</name>
</gene>
<dbReference type="Proteomes" id="UP000765509">
    <property type="component" value="Unassembled WGS sequence"/>
</dbReference>
<protein>
    <submittedName>
        <fullName evidence="1">Uncharacterized protein</fullName>
    </submittedName>
</protein>
<organism evidence="1 2">
    <name type="scientific">Austropuccinia psidii MF-1</name>
    <dbReference type="NCBI Taxonomy" id="1389203"/>
    <lineage>
        <taxon>Eukaryota</taxon>
        <taxon>Fungi</taxon>
        <taxon>Dikarya</taxon>
        <taxon>Basidiomycota</taxon>
        <taxon>Pucciniomycotina</taxon>
        <taxon>Pucciniomycetes</taxon>
        <taxon>Pucciniales</taxon>
        <taxon>Sphaerophragmiaceae</taxon>
        <taxon>Austropuccinia</taxon>
    </lineage>
</organism>
<keyword evidence="2" id="KW-1185">Reference proteome</keyword>